<dbReference type="InterPro" id="IPR038996">
    <property type="entry name" value="Gp14"/>
</dbReference>
<protein>
    <submittedName>
        <fullName evidence="2">Uncharacterized protein</fullName>
    </submittedName>
</protein>
<dbReference type="AlphaFoldDB" id="A0A7W9ZIY6"/>
<evidence type="ECO:0000313" key="3">
    <source>
        <dbReference type="Proteomes" id="UP000544872"/>
    </source>
</evidence>
<dbReference type="RefSeq" id="WP_184263840.1">
    <property type="nucleotide sequence ID" value="NZ_JACIIX010000009.1"/>
</dbReference>
<organism evidence="2 3">
    <name type="scientific">Novispirillum itersonii</name>
    <name type="common">Aquaspirillum itersonii</name>
    <dbReference type="NCBI Taxonomy" id="189"/>
    <lineage>
        <taxon>Bacteria</taxon>
        <taxon>Pseudomonadati</taxon>
        <taxon>Pseudomonadota</taxon>
        <taxon>Alphaproteobacteria</taxon>
        <taxon>Rhodospirillales</taxon>
        <taxon>Novispirillaceae</taxon>
        <taxon>Novispirillum</taxon>
    </lineage>
</organism>
<dbReference type="Pfam" id="PF24072">
    <property type="entry name" value="T7_gp14"/>
    <property type="match status" value="1"/>
</dbReference>
<keyword evidence="1" id="KW-0732">Signal</keyword>
<dbReference type="EMBL" id="JACIIX010000009">
    <property type="protein sequence ID" value="MBB6211014.1"/>
    <property type="molecule type" value="Genomic_DNA"/>
</dbReference>
<dbReference type="Proteomes" id="UP000544872">
    <property type="component" value="Unassembled WGS sequence"/>
</dbReference>
<name>A0A7W9ZIY6_NOVIT</name>
<proteinExistence type="predicted"/>
<evidence type="ECO:0000256" key="1">
    <source>
        <dbReference type="SAM" id="SignalP"/>
    </source>
</evidence>
<feature type="signal peptide" evidence="1">
    <location>
        <begin position="1"/>
        <end position="20"/>
    </location>
</feature>
<evidence type="ECO:0000313" key="2">
    <source>
        <dbReference type="EMBL" id="MBB6211014.1"/>
    </source>
</evidence>
<feature type="chain" id="PRO_5031050488" evidence="1">
    <location>
        <begin position="21"/>
        <end position="190"/>
    </location>
</feature>
<sequence length="190" mass="19340">MCAVPGVMAVAALASAAVSAAGMVQQGQAQRRQAGYQTAMAEANAAAAEQAAQAQDRAAERAVEQGQVAEQRQRLLTAQAISGQRAALAAAGVQVDSGSALDLTADTAQAGELDALSRRQSAEEDAYQHRWQAYQARTNANAALAQGTLAGMRGDAAVTGSLFSAGGSLLNRIPAVSRGFGKAWLPEDGS</sequence>
<keyword evidence="3" id="KW-1185">Reference proteome</keyword>
<reference evidence="2 3" key="1">
    <citation type="submission" date="2020-08" db="EMBL/GenBank/DDBJ databases">
        <title>Genomic Encyclopedia of Type Strains, Phase IV (KMG-IV): sequencing the most valuable type-strain genomes for metagenomic binning, comparative biology and taxonomic classification.</title>
        <authorList>
            <person name="Goeker M."/>
        </authorList>
    </citation>
    <scope>NUCLEOTIDE SEQUENCE [LARGE SCALE GENOMIC DNA]</scope>
    <source>
        <strain evidence="2 3">DSM 11590</strain>
    </source>
</reference>
<accession>A0A7W9ZIY6</accession>
<comment type="caution">
    <text evidence="2">The sequence shown here is derived from an EMBL/GenBank/DDBJ whole genome shotgun (WGS) entry which is preliminary data.</text>
</comment>
<gene>
    <name evidence="2" type="ORF">FHS48_002449</name>
</gene>